<proteinExistence type="predicted"/>
<feature type="region of interest" description="Disordered" evidence="2">
    <location>
        <begin position="234"/>
        <end position="278"/>
    </location>
</feature>
<reference evidence="3 4" key="1">
    <citation type="submission" date="2009-12" db="EMBL/GenBank/DDBJ databases">
        <title>The draft genome of Batrachochytrium dendrobatidis.</title>
        <authorList>
            <consortium name="US DOE Joint Genome Institute (JGI-PGF)"/>
            <person name="Kuo A."/>
            <person name="Salamov A."/>
            <person name="Schmutz J."/>
            <person name="Lucas S."/>
            <person name="Pitluck S."/>
            <person name="Rosenblum E."/>
            <person name="Stajich J."/>
            <person name="Eisen M."/>
            <person name="Grigoriev I.V."/>
        </authorList>
    </citation>
    <scope>NUCLEOTIDE SEQUENCE [LARGE SCALE GENOMIC DNA]</scope>
    <source>
        <strain evidence="4">JAM81 / FGSC 10211</strain>
    </source>
</reference>
<dbReference type="AlphaFoldDB" id="F4PAC3"/>
<name>F4PAC3_BATDJ</name>
<dbReference type="HOGENOM" id="CLU_054779_1_1_1"/>
<protein>
    <submittedName>
        <fullName evidence="3">Uncharacterized protein</fullName>
    </submittedName>
</protein>
<keyword evidence="1" id="KW-0175">Coiled coil</keyword>
<accession>F4PAC3</accession>
<feature type="compositionally biased region" description="Polar residues" evidence="2">
    <location>
        <begin position="247"/>
        <end position="278"/>
    </location>
</feature>
<evidence type="ECO:0000256" key="1">
    <source>
        <dbReference type="SAM" id="Coils"/>
    </source>
</evidence>
<keyword evidence="4" id="KW-1185">Reference proteome</keyword>
<evidence type="ECO:0000256" key="2">
    <source>
        <dbReference type="SAM" id="MobiDB-lite"/>
    </source>
</evidence>
<organism evidence="3 4">
    <name type="scientific">Batrachochytrium dendrobatidis (strain JAM81 / FGSC 10211)</name>
    <name type="common">Frog chytrid fungus</name>
    <dbReference type="NCBI Taxonomy" id="684364"/>
    <lineage>
        <taxon>Eukaryota</taxon>
        <taxon>Fungi</taxon>
        <taxon>Fungi incertae sedis</taxon>
        <taxon>Chytridiomycota</taxon>
        <taxon>Chytridiomycota incertae sedis</taxon>
        <taxon>Chytridiomycetes</taxon>
        <taxon>Rhizophydiales</taxon>
        <taxon>Rhizophydiales incertae sedis</taxon>
        <taxon>Batrachochytrium</taxon>
    </lineage>
</organism>
<dbReference type="RefSeq" id="XP_006681417.1">
    <property type="nucleotide sequence ID" value="XM_006681354.1"/>
</dbReference>
<gene>
    <name evidence="3" type="ORF">BATDEDRAFT_27245</name>
</gene>
<sequence>MSAQLHRVLACTDFLDCGSLTLLGVNKGGKLHIQLFSTVIPSVTTSTEFNPSETPNTSGAGLSSLDLLSDGMENLLESYSKKQHGFDEHGEKCKLIKLQLEDQRQLIKDLKKRIDDLKSALLKSNGNPNYNRQVQELELELGKQHSKLEDLEKSHEECNIDSGRLNFELELIKISLVECFSGKPFNFRSLNEQLLLILSHSLVKEYLYKLESIDKLSSGCKECSRKKFQNKPQRKLKKLQKLSAQQNRQSSSHSNTIPKHSQQSQIPSKVRPTQTSFNSQGTFKFMNRLKSFFK</sequence>
<evidence type="ECO:0000313" key="4">
    <source>
        <dbReference type="Proteomes" id="UP000007241"/>
    </source>
</evidence>
<dbReference type="GeneID" id="18239268"/>
<evidence type="ECO:0000313" key="3">
    <source>
        <dbReference type="EMBL" id="EGF78042.1"/>
    </source>
</evidence>
<dbReference type="InParanoid" id="F4PAC3"/>
<feature type="coiled-coil region" evidence="1">
    <location>
        <begin position="93"/>
        <end position="154"/>
    </location>
</feature>
<dbReference type="EMBL" id="GL882890">
    <property type="protein sequence ID" value="EGF78042.1"/>
    <property type="molecule type" value="Genomic_DNA"/>
</dbReference>
<dbReference type="Proteomes" id="UP000007241">
    <property type="component" value="Unassembled WGS sequence"/>
</dbReference>